<proteinExistence type="predicted"/>
<organism evidence="1 2">
    <name type="scientific">Tetraparma gracilis</name>
    <dbReference type="NCBI Taxonomy" id="2962635"/>
    <lineage>
        <taxon>Eukaryota</taxon>
        <taxon>Sar</taxon>
        <taxon>Stramenopiles</taxon>
        <taxon>Ochrophyta</taxon>
        <taxon>Bolidophyceae</taxon>
        <taxon>Parmales</taxon>
        <taxon>Triparmaceae</taxon>
        <taxon>Tetraparma</taxon>
    </lineage>
</organism>
<name>A0ABQ6NB73_9STRA</name>
<protein>
    <submittedName>
        <fullName evidence="1">Uncharacterized protein</fullName>
    </submittedName>
</protein>
<dbReference type="Proteomes" id="UP001165060">
    <property type="component" value="Unassembled WGS sequence"/>
</dbReference>
<feature type="non-terminal residue" evidence="1">
    <location>
        <position position="1"/>
    </location>
</feature>
<accession>A0ABQ6NB73</accession>
<reference evidence="1 2" key="1">
    <citation type="journal article" date="2023" name="Commun. Biol.">
        <title>Genome analysis of Parmales, the sister group of diatoms, reveals the evolutionary specialization of diatoms from phago-mixotrophs to photoautotrophs.</title>
        <authorList>
            <person name="Ban H."/>
            <person name="Sato S."/>
            <person name="Yoshikawa S."/>
            <person name="Yamada K."/>
            <person name="Nakamura Y."/>
            <person name="Ichinomiya M."/>
            <person name="Sato N."/>
            <person name="Blanc-Mathieu R."/>
            <person name="Endo H."/>
            <person name="Kuwata A."/>
            <person name="Ogata H."/>
        </authorList>
    </citation>
    <scope>NUCLEOTIDE SEQUENCE [LARGE SCALE GENOMIC DNA]</scope>
</reference>
<gene>
    <name evidence="1" type="ORF">TeGR_g14311</name>
</gene>
<evidence type="ECO:0000313" key="2">
    <source>
        <dbReference type="Proteomes" id="UP001165060"/>
    </source>
</evidence>
<sequence>KAQDISSYADFTSVLSTVDCAELLSLHACAAAHPCACSSVLQWLAGKATQTDIGQGKEDLNGKVVELQCYDASGGYATFCGGPSLAAKAAGGALLGAGAALGAVLLARRRGAGAAAGPEASEDWVKVGGGDCEPSVLDDGSKAYVKMI</sequence>
<evidence type="ECO:0000313" key="1">
    <source>
        <dbReference type="EMBL" id="GMI52702.1"/>
    </source>
</evidence>
<keyword evidence="2" id="KW-1185">Reference proteome</keyword>
<dbReference type="EMBL" id="BRYB01006598">
    <property type="protein sequence ID" value="GMI52702.1"/>
    <property type="molecule type" value="Genomic_DNA"/>
</dbReference>
<comment type="caution">
    <text evidence="1">The sequence shown here is derived from an EMBL/GenBank/DDBJ whole genome shotgun (WGS) entry which is preliminary data.</text>
</comment>